<gene>
    <name evidence="2" type="ORF">F0L46_24795</name>
</gene>
<keyword evidence="3" id="KW-1185">Reference proteome</keyword>
<dbReference type="Gene3D" id="3.40.50.300">
    <property type="entry name" value="P-loop containing nucleotide triphosphate hydrolases"/>
    <property type="match status" value="1"/>
</dbReference>
<feature type="compositionally biased region" description="Basic and acidic residues" evidence="1">
    <location>
        <begin position="228"/>
        <end position="243"/>
    </location>
</feature>
<evidence type="ECO:0000313" key="3">
    <source>
        <dbReference type="Proteomes" id="UP000323142"/>
    </source>
</evidence>
<protein>
    <submittedName>
        <fullName evidence="2">Damage-inducible mutagenesis protein</fullName>
    </submittedName>
</protein>
<dbReference type="InterPro" id="IPR017026">
    <property type="entry name" value="ImuA"/>
</dbReference>
<dbReference type="EMBL" id="VUOA01000056">
    <property type="protein sequence ID" value="KAA2233139.1"/>
    <property type="molecule type" value="Genomic_DNA"/>
</dbReference>
<comment type="caution">
    <text evidence="2">The sequence shown here is derived from an EMBL/GenBank/DDBJ whole genome shotgun (WGS) entry which is preliminary data.</text>
</comment>
<sequence length="243" mass="25794">MAHAGRERLLADLRQRIDGLGQRKAGRAGVLPFGVPALDAHLPGGGLALGGLHEIMEEGEHGALAALFVAAFLARRPGPVLWCLARRDLFAPALACVGLHPDRVLYAETLREAQVLAAMEEGLRHAGLAGVVGETGRLGLTASRRLLLAAEDSGVPAFAVRRTRAEPEPNAVLTRWRIAPAPSGEASIPGLGRARWRVELLRCRGADPRAWILSGPDAQGRLAPPPDLADRPRAPERRRAAAG</sequence>
<organism evidence="2 3">
    <name type="scientific">Salinarimonas soli</name>
    <dbReference type="NCBI Taxonomy" id="1638099"/>
    <lineage>
        <taxon>Bacteria</taxon>
        <taxon>Pseudomonadati</taxon>
        <taxon>Pseudomonadota</taxon>
        <taxon>Alphaproteobacteria</taxon>
        <taxon>Hyphomicrobiales</taxon>
        <taxon>Salinarimonadaceae</taxon>
        <taxon>Salinarimonas</taxon>
    </lineage>
</organism>
<dbReference type="SUPFAM" id="SSF52540">
    <property type="entry name" value="P-loop containing nucleoside triphosphate hydrolases"/>
    <property type="match status" value="1"/>
</dbReference>
<accession>A0A5B2V4R7</accession>
<dbReference type="OrthoDB" id="7202530at2"/>
<proteinExistence type="predicted"/>
<reference evidence="2 3" key="1">
    <citation type="submission" date="2019-09" db="EMBL/GenBank/DDBJ databases">
        <title>Salinarimonas rosea gen. nov., sp. nov., a new member of the a-2 subgroup of the Proteobacteria.</title>
        <authorList>
            <person name="Liu J."/>
        </authorList>
    </citation>
    <scope>NUCLEOTIDE SEQUENCE [LARGE SCALE GENOMIC DNA]</scope>
    <source>
        <strain evidence="2 3">BN140002</strain>
    </source>
</reference>
<dbReference type="AlphaFoldDB" id="A0A5B2V4R7"/>
<dbReference type="Proteomes" id="UP000323142">
    <property type="component" value="Unassembled WGS sequence"/>
</dbReference>
<dbReference type="RefSeq" id="WP_149822298.1">
    <property type="nucleotide sequence ID" value="NZ_VUOA01000056.1"/>
</dbReference>
<evidence type="ECO:0000256" key="1">
    <source>
        <dbReference type="SAM" id="MobiDB-lite"/>
    </source>
</evidence>
<reference evidence="2 3" key="2">
    <citation type="submission" date="2019-09" db="EMBL/GenBank/DDBJ databases">
        <authorList>
            <person name="Jin C."/>
        </authorList>
    </citation>
    <scope>NUCLEOTIDE SEQUENCE [LARGE SCALE GENOMIC DNA]</scope>
    <source>
        <strain evidence="2 3">BN140002</strain>
    </source>
</reference>
<feature type="region of interest" description="Disordered" evidence="1">
    <location>
        <begin position="214"/>
        <end position="243"/>
    </location>
</feature>
<name>A0A5B2V4R7_9HYPH</name>
<dbReference type="InterPro" id="IPR027417">
    <property type="entry name" value="P-loop_NTPase"/>
</dbReference>
<evidence type="ECO:0000313" key="2">
    <source>
        <dbReference type="EMBL" id="KAA2233139.1"/>
    </source>
</evidence>
<dbReference type="PIRSF" id="PIRSF034285">
    <property type="entry name" value="UCP034285"/>
    <property type="match status" value="1"/>
</dbReference>